<keyword evidence="2" id="KW-1185">Reference proteome</keyword>
<sequence>MADDIQRPPSPPPALSDREPAPREPHQRPHGDRRPSESWADRKAAQIRRACRDGDLDTLTQLATSSAGLLSDRLRRDAWPLLLGSSANQPPSSRPSSSASAAPPPSWRELKPHHDEDQVKLDVNRSFVYYPNDQSEEQIEERKEELFQVIAEILRRHPRLCYFQGYHDIVQVFLLVLGPSLAVPAVTRLSLLRIRDFMLPSLDAAIAHLNLLPSILYSVDPALCKHLRPAQPFFALAATITMYAHDIQVYGDIARLFDFLLAREAVISLYLFAAIILARKDELLNIPADEPDILHFTLSKLPEPLDIESLISSTVELFTKKPPESLPFGAWRSISPYSVLRTTREPRALTNQTLEEGEELFVKHEKQVRRAQAYKAVVGGIRRGLWKYRRPAGGFAMAVAVGVLAWWLGRSADSTGYMSTVRQALSMFMGYYR</sequence>
<comment type="caution">
    <text evidence="1">The sequence shown here is derived from an EMBL/GenBank/DDBJ whole genome shotgun (WGS) entry which is preliminary data.</text>
</comment>
<proteinExistence type="predicted"/>
<evidence type="ECO:0000313" key="2">
    <source>
        <dbReference type="Proteomes" id="UP001165186"/>
    </source>
</evidence>
<protein>
    <submittedName>
        <fullName evidence="1">Uncharacterized protein</fullName>
    </submittedName>
</protein>
<organism evidence="1 2">
    <name type="scientific">Neofusicoccum parvum</name>
    <dbReference type="NCBI Taxonomy" id="310453"/>
    <lineage>
        <taxon>Eukaryota</taxon>
        <taxon>Fungi</taxon>
        <taxon>Dikarya</taxon>
        <taxon>Ascomycota</taxon>
        <taxon>Pezizomycotina</taxon>
        <taxon>Dothideomycetes</taxon>
        <taxon>Dothideomycetes incertae sedis</taxon>
        <taxon>Botryosphaeriales</taxon>
        <taxon>Botryosphaeriaceae</taxon>
        <taxon>Neofusicoccum</taxon>
    </lineage>
</organism>
<name>A0ACB5RTT8_9PEZI</name>
<reference evidence="1" key="1">
    <citation type="submission" date="2024-09" db="EMBL/GenBank/DDBJ databases">
        <title>Draft Genome Sequences of Neofusicoccum parvum.</title>
        <authorList>
            <person name="Ashida A."/>
            <person name="Camagna M."/>
            <person name="Tanaka A."/>
            <person name="Takemoto D."/>
        </authorList>
    </citation>
    <scope>NUCLEOTIDE SEQUENCE</scope>
    <source>
        <strain evidence="1">PPO83</strain>
    </source>
</reference>
<gene>
    <name evidence="1" type="primary">g8593</name>
    <name evidence="1" type="ORF">NpPPO83_00008593</name>
</gene>
<dbReference type="EMBL" id="BSXG01000009">
    <property type="protein sequence ID" value="GME23858.1"/>
    <property type="molecule type" value="Genomic_DNA"/>
</dbReference>
<evidence type="ECO:0000313" key="1">
    <source>
        <dbReference type="EMBL" id="GME23858.1"/>
    </source>
</evidence>
<accession>A0ACB5RTT8</accession>
<dbReference type="Proteomes" id="UP001165186">
    <property type="component" value="Unassembled WGS sequence"/>
</dbReference>